<name>A0A1G9Y9X5_ALLAB</name>
<dbReference type="PANTHER" id="PTHR35007:SF3">
    <property type="entry name" value="POSSIBLE CONSERVED ALANINE RICH MEMBRANE PROTEIN"/>
    <property type="match status" value="1"/>
</dbReference>
<proteinExistence type="predicted"/>
<protein>
    <submittedName>
        <fullName evidence="2">Flp pilus assembly protein TadB</fullName>
    </submittedName>
</protein>
<accession>A0A1G9Y9X5</accession>
<dbReference type="EMBL" id="LT629701">
    <property type="protein sequence ID" value="SDN05924.1"/>
    <property type="molecule type" value="Genomic_DNA"/>
</dbReference>
<dbReference type="PANTHER" id="PTHR35007">
    <property type="entry name" value="INTEGRAL MEMBRANE PROTEIN-RELATED"/>
    <property type="match status" value="1"/>
</dbReference>
<keyword evidence="1" id="KW-1133">Transmembrane helix</keyword>
<evidence type="ECO:0000256" key="1">
    <source>
        <dbReference type="SAM" id="Phobius"/>
    </source>
</evidence>
<sequence length="281" mass="29295">MTPLLTGVLVGAGIGTGALLAIAGARRIPRPPRARLRLFGGERRWWAVALVAGLLVGVVTGWPVAGLLAAVGVLGAPWIARATGDLRTRVDRIEAIAAWTAQLRDVLAAAAGLEQALRATTTTAPEAIRAEVTTLAGTLSAGGPLVPALRQLADELADSTADVVIAVLVLAASRQARTLAPLLGELAAEASVQARLRIRIDTARARTRTSVRVIASTTILFATGMVVFNRDFLAPYDTTTGQLVLSLVGAVFAGAMAWLMRLSRVEEPPRLLITQPGGRSS</sequence>
<evidence type="ECO:0000313" key="2">
    <source>
        <dbReference type="EMBL" id="SDN05924.1"/>
    </source>
</evidence>
<dbReference type="STRING" id="211114.SAMN04489726_4691"/>
<gene>
    <name evidence="2" type="ORF">SAMN04489726_4691</name>
</gene>
<reference evidence="2 3" key="1">
    <citation type="submission" date="2016-10" db="EMBL/GenBank/DDBJ databases">
        <authorList>
            <person name="de Groot N.N."/>
        </authorList>
    </citation>
    <scope>NUCLEOTIDE SEQUENCE [LARGE SCALE GENOMIC DNA]</scope>
    <source>
        <strain evidence="2 3">DSM 44149</strain>
    </source>
</reference>
<feature type="transmembrane region" description="Helical" evidence="1">
    <location>
        <begin position="209"/>
        <end position="228"/>
    </location>
</feature>
<feature type="transmembrane region" description="Helical" evidence="1">
    <location>
        <begin position="240"/>
        <end position="260"/>
    </location>
</feature>
<feature type="transmembrane region" description="Helical" evidence="1">
    <location>
        <begin position="6"/>
        <end position="25"/>
    </location>
</feature>
<dbReference type="RefSeq" id="WP_231950389.1">
    <property type="nucleotide sequence ID" value="NZ_JOEF01000030.1"/>
</dbReference>
<keyword evidence="1" id="KW-0472">Membrane</keyword>
<dbReference type="eggNOG" id="COG4965">
    <property type="taxonomic scope" value="Bacteria"/>
</dbReference>
<keyword evidence="1" id="KW-0812">Transmembrane</keyword>
<dbReference type="Proteomes" id="UP000183376">
    <property type="component" value="Chromosome I"/>
</dbReference>
<keyword evidence="3" id="KW-1185">Reference proteome</keyword>
<feature type="transmembrane region" description="Helical" evidence="1">
    <location>
        <begin position="45"/>
        <end position="62"/>
    </location>
</feature>
<organism evidence="2 3">
    <name type="scientific">Allokutzneria albata</name>
    <name type="common">Kibdelosporangium albatum</name>
    <dbReference type="NCBI Taxonomy" id="211114"/>
    <lineage>
        <taxon>Bacteria</taxon>
        <taxon>Bacillati</taxon>
        <taxon>Actinomycetota</taxon>
        <taxon>Actinomycetes</taxon>
        <taxon>Pseudonocardiales</taxon>
        <taxon>Pseudonocardiaceae</taxon>
        <taxon>Allokutzneria</taxon>
    </lineage>
</organism>
<evidence type="ECO:0000313" key="3">
    <source>
        <dbReference type="Proteomes" id="UP000183376"/>
    </source>
</evidence>
<dbReference type="AlphaFoldDB" id="A0A1G9Y9X5"/>